<feature type="transmembrane region" description="Helical" evidence="1">
    <location>
        <begin position="12"/>
        <end position="34"/>
    </location>
</feature>
<keyword evidence="3" id="KW-1185">Reference proteome</keyword>
<organism evidence="2 3">
    <name type="scientific">Bifidobacterium callimiconis</name>
    <dbReference type="NCBI Taxonomy" id="2306973"/>
    <lineage>
        <taxon>Bacteria</taxon>
        <taxon>Bacillati</taxon>
        <taxon>Actinomycetota</taxon>
        <taxon>Actinomycetes</taxon>
        <taxon>Bifidobacteriales</taxon>
        <taxon>Bifidobacteriaceae</taxon>
        <taxon>Bifidobacterium</taxon>
    </lineage>
</organism>
<protein>
    <submittedName>
        <fullName evidence="2">Peptidase A24</fullName>
    </submittedName>
</protein>
<keyword evidence="1" id="KW-0812">Transmembrane</keyword>
<dbReference type="Proteomes" id="UP000288607">
    <property type="component" value="Unassembled WGS sequence"/>
</dbReference>
<dbReference type="EMBL" id="QXGJ01000001">
    <property type="protein sequence ID" value="RSX52488.1"/>
    <property type="molecule type" value="Genomic_DNA"/>
</dbReference>
<name>A0A430FIE0_9BIFI</name>
<keyword evidence="1" id="KW-1133">Transmembrane helix</keyword>
<feature type="transmembrane region" description="Helical" evidence="1">
    <location>
        <begin position="54"/>
        <end position="76"/>
    </location>
</feature>
<reference evidence="2 3" key="1">
    <citation type="submission" date="2018-09" db="EMBL/GenBank/DDBJ databases">
        <title>Characterization of the phylogenetic diversity of five novel species belonging to the genus Bifidobacterium.</title>
        <authorList>
            <person name="Lugli G.A."/>
            <person name="Duranti S."/>
            <person name="Milani C."/>
        </authorList>
    </citation>
    <scope>NUCLEOTIDE SEQUENCE [LARGE SCALE GENOMIC DNA]</scope>
    <source>
        <strain evidence="2 3">2028B</strain>
    </source>
</reference>
<proteinExistence type="predicted"/>
<sequence>MVAWCAVAGRWSPLIIGLGLALGSAAVQLLLAMIRPGTLGFGDVTCTLMMGLAVGWFGVEAVLVWWLLMGTLGLLMLGIQQRRGRDSIPFAPAIVLSAVIVVLAFTL</sequence>
<comment type="caution">
    <text evidence="2">The sequence shown here is derived from an EMBL/GenBank/DDBJ whole genome shotgun (WGS) entry which is preliminary data.</text>
</comment>
<dbReference type="AlphaFoldDB" id="A0A430FIE0"/>
<gene>
    <name evidence="2" type="ORF">D2E23_0216</name>
</gene>
<evidence type="ECO:0000313" key="3">
    <source>
        <dbReference type="Proteomes" id="UP000288607"/>
    </source>
</evidence>
<feature type="transmembrane region" description="Helical" evidence="1">
    <location>
        <begin position="88"/>
        <end position="106"/>
    </location>
</feature>
<keyword evidence="1" id="KW-0472">Membrane</keyword>
<evidence type="ECO:0000313" key="2">
    <source>
        <dbReference type="EMBL" id="RSX52488.1"/>
    </source>
</evidence>
<evidence type="ECO:0000256" key="1">
    <source>
        <dbReference type="SAM" id="Phobius"/>
    </source>
</evidence>
<accession>A0A430FIE0</accession>